<dbReference type="InterPro" id="IPR000297">
    <property type="entry name" value="PPIase_PpiC"/>
</dbReference>
<gene>
    <name evidence="7 9" type="primary">surA</name>
    <name evidence="9" type="ORF">VST7929_00398</name>
</gene>
<keyword evidence="2 7" id="KW-0677">Repeat</keyword>
<evidence type="ECO:0000313" key="10">
    <source>
        <dbReference type="Proteomes" id="UP000838672"/>
    </source>
</evidence>
<comment type="function">
    <text evidence="7">Chaperone involved in the correct folding and assembly of outer membrane proteins. Recognizes specific patterns of aromatic residues and the orientation of their side chains, which are found more frequently in integral outer membrane proteins. May act in both early periplasmic and late outer membrane-associated steps of protein maturation.</text>
</comment>
<sequence precursor="true">MKKWIYLCLCVVSLVAPAQAQSLDQVAVIVNDGVILESDINRAHQILTMNAALKGQSVPSLSVMRDQIIDNLIDQELQLQQAKRIGLEISDAQLDEAIARIAKGEGLSVDGLRRAVEKNGVSYADFRQSVRDDMAAGRARGAIVQRQINVLPEEVKALAKALQDQSTQNVQYHLGHIQVKFDESEDAKAAIDQIVKRLNNGADFATLAFTESNGPKALQGGDWGWLRKEAMPTLFADQIGAQGKGAIIGPFRSGQGYHILKIFDVKGLETVSAQEIDSRHILLKTTPILSDAGAKAELERIAQSIRSGEVSFAKMASEYSDDPGSAVKGGNLGWQDPSIFVPEFQHAIETQPIGVIGQPFVTAHGWHIVEVLGRKKVDRTEQAMLDQAYRMLMGRKFNDEAQSWLLQLRNSAYIEVINRDPQ</sequence>
<feature type="domain" description="PpiC" evidence="8">
    <location>
        <begin position="273"/>
        <end position="373"/>
    </location>
</feature>
<name>A0ABN8DRD1_9VIBR</name>
<keyword evidence="10" id="KW-1185">Reference proteome</keyword>
<evidence type="ECO:0000256" key="4">
    <source>
        <dbReference type="ARBA" id="ARBA00023110"/>
    </source>
</evidence>
<dbReference type="SUPFAM" id="SSF54534">
    <property type="entry name" value="FKBP-like"/>
    <property type="match status" value="2"/>
</dbReference>
<comment type="catalytic activity">
    <reaction evidence="7">
        <text>[protein]-peptidylproline (omega=180) = [protein]-peptidylproline (omega=0)</text>
        <dbReference type="Rhea" id="RHEA:16237"/>
        <dbReference type="Rhea" id="RHEA-COMP:10747"/>
        <dbReference type="Rhea" id="RHEA-COMP:10748"/>
        <dbReference type="ChEBI" id="CHEBI:83833"/>
        <dbReference type="ChEBI" id="CHEBI:83834"/>
        <dbReference type="EC" id="5.2.1.8"/>
    </reaction>
</comment>
<evidence type="ECO:0000256" key="7">
    <source>
        <dbReference type="HAMAP-Rule" id="MF_01183"/>
    </source>
</evidence>
<proteinExistence type="inferred from homology"/>
<keyword evidence="5 7" id="KW-0143">Chaperone</keyword>
<dbReference type="InterPro" id="IPR050280">
    <property type="entry name" value="OMP_Chaperone_SurA"/>
</dbReference>
<dbReference type="PANTHER" id="PTHR47637">
    <property type="entry name" value="CHAPERONE SURA"/>
    <property type="match status" value="1"/>
</dbReference>
<dbReference type="HAMAP" id="MF_01183">
    <property type="entry name" value="Chaperone_SurA"/>
    <property type="match status" value="1"/>
</dbReference>
<evidence type="ECO:0000256" key="5">
    <source>
        <dbReference type="ARBA" id="ARBA00023186"/>
    </source>
</evidence>
<dbReference type="Pfam" id="PF09312">
    <property type="entry name" value="SurA_N"/>
    <property type="match status" value="1"/>
</dbReference>
<evidence type="ECO:0000256" key="2">
    <source>
        <dbReference type="ARBA" id="ARBA00022737"/>
    </source>
</evidence>
<comment type="subcellular location">
    <subcellularLocation>
        <location evidence="7">Periplasm</location>
    </subcellularLocation>
    <text evidence="7">Is capable of associating with the outer membrane.</text>
</comment>
<feature type="signal peptide" evidence="7">
    <location>
        <begin position="1"/>
        <end position="20"/>
    </location>
</feature>
<evidence type="ECO:0000256" key="6">
    <source>
        <dbReference type="ARBA" id="ARBA00023235"/>
    </source>
</evidence>
<feature type="chain" id="PRO_5044924195" description="Chaperone SurA" evidence="7">
    <location>
        <begin position="21"/>
        <end position="422"/>
    </location>
</feature>
<evidence type="ECO:0000256" key="1">
    <source>
        <dbReference type="ARBA" id="ARBA00022729"/>
    </source>
</evidence>
<comment type="caution">
    <text evidence="9">The sequence shown here is derived from an EMBL/GenBank/DDBJ whole genome shotgun (WGS) entry which is preliminary data.</text>
</comment>
<dbReference type="InterPro" id="IPR046357">
    <property type="entry name" value="PPIase_dom_sf"/>
</dbReference>
<dbReference type="InterPro" id="IPR027304">
    <property type="entry name" value="Trigger_fact/SurA_dom_sf"/>
</dbReference>
<dbReference type="InterPro" id="IPR015391">
    <property type="entry name" value="SurA_N"/>
</dbReference>
<dbReference type="EMBL" id="CAKLDI010000001">
    <property type="protein sequence ID" value="CAH0532567.1"/>
    <property type="molecule type" value="Genomic_DNA"/>
</dbReference>
<dbReference type="Gene3D" id="1.10.4030.10">
    <property type="entry name" value="Porin chaperone SurA, peptide-binding domain"/>
    <property type="match status" value="1"/>
</dbReference>
<keyword evidence="6 7" id="KW-0413">Isomerase</keyword>
<keyword evidence="3 7" id="KW-0574">Periplasm</keyword>
<feature type="domain" description="PpiC" evidence="8">
    <location>
        <begin position="169"/>
        <end position="264"/>
    </location>
</feature>
<dbReference type="Gene3D" id="3.10.50.40">
    <property type="match status" value="2"/>
</dbReference>
<dbReference type="GO" id="GO:0003755">
    <property type="term" value="F:peptidyl-prolyl cis-trans isomerase activity"/>
    <property type="evidence" value="ECO:0007669"/>
    <property type="project" value="UniProtKB-EC"/>
</dbReference>
<dbReference type="PROSITE" id="PS50198">
    <property type="entry name" value="PPIC_PPIASE_2"/>
    <property type="match status" value="2"/>
</dbReference>
<protein>
    <recommendedName>
        <fullName evidence="7">Chaperone SurA</fullName>
    </recommendedName>
    <alternativeName>
        <fullName evidence="7">Peptidyl-prolyl cis-trans isomerase SurA</fullName>
        <shortName evidence="7">PPIase SurA</shortName>
        <ecNumber evidence="7">5.2.1.8</ecNumber>
    </alternativeName>
    <alternativeName>
        <fullName evidence="7">Rotamase SurA</fullName>
    </alternativeName>
</protein>
<dbReference type="Proteomes" id="UP000838672">
    <property type="component" value="Unassembled WGS sequence"/>
</dbReference>
<accession>A0ABN8DRD1</accession>
<dbReference type="SUPFAM" id="SSF109998">
    <property type="entry name" value="Triger factor/SurA peptide-binding domain-like"/>
    <property type="match status" value="1"/>
</dbReference>
<keyword evidence="1 7" id="KW-0732">Signal</keyword>
<comment type="domain">
    <text evidence="7">The PPIase activity resides only in the second parvulin domain. The N-terminal region and the C-terminal tail are necessary and sufficient for the chaperone activity of SurA. The PPIase activity is dispensable for SurA to function as a chaperone. The N-terminal region and the C-terminal tail are also required for porin recognition.</text>
</comment>
<dbReference type="NCBIfam" id="NF008038">
    <property type="entry name" value="PRK10770.1"/>
    <property type="match status" value="1"/>
</dbReference>
<evidence type="ECO:0000313" key="9">
    <source>
        <dbReference type="EMBL" id="CAH0532567.1"/>
    </source>
</evidence>
<reference evidence="9" key="1">
    <citation type="submission" date="2021-11" db="EMBL/GenBank/DDBJ databases">
        <authorList>
            <person name="Rodrigo-Torres L."/>
            <person name="Arahal R. D."/>
            <person name="Lucena T."/>
        </authorList>
    </citation>
    <scope>NUCLEOTIDE SEQUENCE</scope>
    <source>
        <strain evidence="9">CECT 7929</strain>
    </source>
</reference>
<dbReference type="InterPro" id="IPR023034">
    <property type="entry name" value="PPIase_SurA"/>
</dbReference>
<dbReference type="PANTHER" id="PTHR47637:SF1">
    <property type="entry name" value="CHAPERONE SURA"/>
    <property type="match status" value="1"/>
</dbReference>
<evidence type="ECO:0000256" key="3">
    <source>
        <dbReference type="ARBA" id="ARBA00022764"/>
    </source>
</evidence>
<keyword evidence="4 7" id="KW-0697">Rotamase</keyword>
<dbReference type="RefSeq" id="WP_237464502.1">
    <property type="nucleotide sequence ID" value="NZ_CAKLDI010000001.1"/>
</dbReference>
<organism evidence="9 10">
    <name type="scientific">Vibrio stylophorae</name>
    <dbReference type="NCBI Taxonomy" id="659351"/>
    <lineage>
        <taxon>Bacteria</taxon>
        <taxon>Pseudomonadati</taxon>
        <taxon>Pseudomonadota</taxon>
        <taxon>Gammaproteobacteria</taxon>
        <taxon>Vibrionales</taxon>
        <taxon>Vibrionaceae</taxon>
        <taxon>Vibrio</taxon>
    </lineage>
</organism>
<evidence type="ECO:0000259" key="8">
    <source>
        <dbReference type="PROSITE" id="PS50198"/>
    </source>
</evidence>
<dbReference type="EC" id="5.2.1.8" evidence="7"/>
<dbReference type="Pfam" id="PF00639">
    <property type="entry name" value="Rotamase"/>
    <property type="match status" value="2"/>
</dbReference>